<feature type="transmembrane region" description="Helical" evidence="1">
    <location>
        <begin position="32"/>
        <end position="51"/>
    </location>
</feature>
<proteinExistence type="predicted"/>
<dbReference type="Proteomes" id="UP000277204">
    <property type="component" value="Unassembled WGS sequence"/>
</dbReference>
<reference evidence="2 3" key="1">
    <citation type="submission" date="2018-11" db="EMBL/GenBank/DDBJ databases">
        <authorList>
            <consortium name="Pathogen Informatics"/>
        </authorList>
    </citation>
    <scope>NUCLEOTIDE SEQUENCE [LARGE SCALE GENOMIC DNA]</scope>
    <source>
        <strain evidence="2 3">Zambia</strain>
    </source>
</reference>
<organism evidence="2 3">
    <name type="scientific">Schistosoma margrebowiei</name>
    <dbReference type="NCBI Taxonomy" id="48269"/>
    <lineage>
        <taxon>Eukaryota</taxon>
        <taxon>Metazoa</taxon>
        <taxon>Spiralia</taxon>
        <taxon>Lophotrochozoa</taxon>
        <taxon>Platyhelminthes</taxon>
        <taxon>Trematoda</taxon>
        <taxon>Digenea</taxon>
        <taxon>Strigeidida</taxon>
        <taxon>Schistosomatoidea</taxon>
        <taxon>Schistosomatidae</taxon>
        <taxon>Schistosoma</taxon>
    </lineage>
</organism>
<dbReference type="EMBL" id="UZAI01007425">
    <property type="protein sequence ID" value="VDO99039.1"/>
    <property type="molecule type" value="Genomic_DNA"/>
</dbReference>
<keyword evidence="1" id="KW-1133">Transmembrane helix</keyword>
<keyword evidence="3" id="KW-1185">Reference proteome</keyword>
<dbReference type="AlphaFoldDB" id="A0A3P8A788"/>
<sequence length="52" mass="5611">MQFQHGNGVLTMMTAVFVGTLLKHVVQIVNSQVTIVLLFGVNVIIVSICIAL</sequence>
<keyword evidence="1" id="KW-0812">Transmembrane</keyword>
<accession>A0A3P8A788</accession>
<evidence type="ECO:0000313" key="3">
    <source>
        <dbReference type="Proteomes" id="UP000277204"/>
    </source>
</evidence>
<protein>
    <submittedName>
        <fullName evidence="2">Uncharacterized protein</fullName>
    </submittedName>
</protein>
<evidence type="ECO:0000256" key="1">
    <source>
        <dbReference type="SAM" id="Phobius"/>
    </source>
</evidence>
<gene>
    <name evidence="2" type="ORF">SMRZ_LOCUS12171</name>
</gene>
<name>A0A3P8A788_9TREM</name>
<keyword evidence="1" id="KW-0472">Membrane</keyword>
<evidence type="ECO:0000313" key="2">
    <source>
        <dbReference type="EMBL" id="VDO99039.1"/>
    </source>
</evidence>
<feature type="transmembrane region" description="Helical" evidence="1">
    <location>
        <begin position="7"/>
        <end position="26"/>
    </location>
</feature>